<keyword evidence="3" id="KW-0949">S-adenosyl-L-methionine</keyword>
<dbReference type="InterPro" id="IPR001214">
    <property type="entry name" value="SET_dom"/>
</dbReference>
<evidence type="ECO:0000313" key="7">
    <source>
        <dbReference type="Proteomes" id="UP000054928"/>
    </source>
</evidence>
<dbReference type="OMA" id="WDMDEKF"/>
<dbReference type="SUPFAM" id="SSF82199">
    <property type="entry name" value="SET domain"/>
    <property type="match status" value="1"/>
</dbReference>
<organism evidence="6 7">
    <name type="scientific">Plasmopara halstedii</name>
    <name type="common">Downy mildew of sunflower</name>
    <dbReference type="NCBI Taxonomy" id="4781"/>
    <lineage>
        <taxon>Eukaryota</taxon>
        <taxon>Sar</taxon>
        <taxon>Stramenopiles</taxon>
        <taxon>Oomycota</taxon>
        <taxon>Peronosporomycetes</taxon>
        <taxon>Peronosporales</taxon>
        <taxon>Peronosporaceae</taxon>
        <taxon>Plasmopara</taxon>
    </lineage>
</organism>
<reference evidence="7" key="1">
    <citation type="submission" date="2014-09" db="EMBL/GenBank/DDBJ databases">
        <authorList>
            <person name="Sharma Rahul"/>
            <person name="Thines Marco"/>
        </authorList>
    </citation>
    <scope>NUCLEOTIDE SEQUENCE [LARGE SCALE GENOMIC DNA]</scope>
</reference>
<keyword evidence="2" id="KW-0808">Transferase</keyword>
<dbReference type="GO" id="GO:0008168">
    <property type="term" value="F:methyltransferase activity"/>
    <property type="evidence" value="ECO:0007669"/>
    <property type="project" value="UniProtKB-KW"/>
</dbReference>
<dbReference type="STRING" id="4781.A0A0P1ACW5"/>
<sequence length="204" mass="23065">MIFRKVALVSRSVNTIARCHFTIATNAKINGNNRDKPPNDTLSYVPENSDGRFYIEQLNEQWRSTIAGQKFHPNDIIGSALGSVYSEPTRFTVQVTPDKHMYFTGGLEFVNHSCDPNTRIDISESEAKVSFIAIKPINQGEPLTFDYSTSEWDMDEKFKCSCGSFSCRGDIKGAKYLTDDEVTARLPYFTPSVLRQLLNRKLTC</sequence>
<dbReference type="Proteomes" id="UP000054928">
    <property type="component" value="Unassembled WGS sequence"/>
</dbReference>
<accession>A0A0P1ACW5</accession>
<dbReference type="EMBL" id="CCYD01000321">
    <property type="protein sequence ID" value="CEG38302.1"/>
    <property type="molecule type" value="Genomic_DNA"/>
</dbReference>
<evidence type="ECO:0000259" key="4">
    <source>
        <dbReference type="PROSITE" id="PS50280"/>
    </source>
</evidence>
<keyword evidence="1" id="KW-0489">Methyltransferase</keyword>
<dbReference type="AlphaFoldDB" id="A0A0P1ACW5"/>
<name>A0A0P1ACW5_PLAHL</name>
<evidence type="ECO:0000313" key="6">
    <source>
        <dbReference type="EMBL" id="CEG38302.1"/>
    </source>
</evidence>
<dbReference type="PANTHER" id="PTHR12350">
    <property type="entry name" value="HISTONE-LYSINE N-METHYLTRANSFERASE-RELATED"/>
    <property type="match status" value="1"/>
</dbReference>
<dbReference type="Gene3D" id="2.170.270.10">
    <property type="entry name" value="SET domain"/>
    <property type="match status" value="1"/>
</dbReference>
<feature type="domain" description="SET" evidence="4">
    <location>
        <begin position="38"/>
        <end position="148"/>
    </location>
</feature>
<dbReference type="InterPro" id="IPR003616">
    <property type="entry name" value="Post-SET_dom"/>
</dbReference>
<protein>
    <submittedName>
        <fullName evidence="6">Zinc-binding region-containing partial</fullName>
    </submittedName>
</protein>
<evidence type="ECO:0000256" key="2">
    <source>
        <dbReference type="ARBA" id="ARBA00022679"/>
    </source>
</evidence>
<evidence type="ECO:0000256" key="3">
    <source>
        <dbReference type="ARBA" id="ARBA00022691"/>
    </source>
</evidence>
<dbReference type="PROSITE" id="PS50280">
    <property type="entry name" value="SET"/>
    <property type="match status" value="1"/>
</dbReference>
<dbReference type="PROSITE" id="PS50868">
    <property type="entry name" value="POST_SET"/>
    <property type="match status" value="1"/>
</dbReference>
<dbReference type="InterPro" id="IPR046341">
    <property type="entry name" value="SET_dom_sf"/>
</dbReference>
<dbReference type="OrthoDB" id="5984008at2759"/>
<dbReference type="PANTHER" id="PTHR12350:SF19">
    <property type="entry name" value="SET DOMAIN-CONTAINING PROTEIN"/>
    <property type="match status" value="1"/>
</dbReference>
<proteinExistence type="predicted"/>
<dbReference type="InterPro" id="IPR053201">
    <property type="entry name" value="Flavunoidine_N-MTase"/>
</dbReference>
<dbReference type="GO" id="GO:0032259">
    <property type="term" value="P:methylation"/>
    <property type="evidence" value="ECO:0007669"/>
    <property type="project" value="UniProtKB-KW"/>
</dbReference>
<dbReference type="GeneID" id="36403438"/>
<evidence type="ECO:0000259" key="5">
    <source>
        <dbReference type="PROSITE" id="PS50868"/>
    </source>
</evidence>
<keyword evidence="7" id="KW-1185">Reference proteome</keyword>
<evidence type="ECO:0000256" key="1">
    <source>
        <dbReference type="ARBA" id="ARBA00022603"/>
    </source>
</evidence>
<feature type="domain" description="Post-SET" evidence="5">
    <location>
        <begin position="156"/>
        <end position="172"/>
    </location>
</feature>
<dbReference type="RefSeq" id="XP_024574671.1">
    <property type="nucleotide sequence ID" value="XM_024723723.1"/>
</dbReference>
<dbReference type="Pfam" id="PF00856">
    <property type="entry name" value="SET"/>
    <property type="match status" value="1"/>
</dbReference>